<gene>
    <name evidence="6" type="ORF">METZ01_LOCUS199678</name>
</gene>
<dbReference type="PANTHER" id="PTHR42693:SF33">
    <property type="entry name" value="ARYLSULFATASE"/>
    <property type="match status" value="1"/>
</dbReference>
<evidence type="ECO:0000313" key="6">
    <source>
        <dbReference type="EMBL" id="SVB46824.1"/>
    </source>
</evidence>
<dbReference type="SUPFAM" id="SSF53649">
    <property type="entry name" value="Alkaline phosphatase-like"/>
    <property type="match status" value="1"/>
</dbReference>
<proteinExistence type="inferred from homology"/>
<dbReference type="InterPro" id="IPR024607">
    <property type="entry name" value="Sulfatase_CS"/>
</dbReference>
<evidence type="ECO:0000259" key="5">
    <source>
        <dbReference type="Pfam" id="PF00884"/>
    </source>
</evidence>
<keyword evidence="2" id="KW-0479">Metal-binding</keyword>
<sequence>MKSRPNIILILADDMGYSDLGCFGSEIDTPNIDSLANNGLRFSQMYNSARCCPSRAALLTGLNPQQTGVGHMVTDMGLPAYQGYLNKNCATIAEVLKKNGYTTLMSGKWHVGGSYNLLDKDTWHPGDNR</sequence>
<dbReference type="EMBL" id="UINC01043168">
    <property type="protein sequence ID" value="SVB46824.1"/>
    <property type="molecule type" value="Genomic_DNA"/>
</dbReference>
<dbReference type="AlphaFoldDB" id="A0A382E9Q6"/>
<organism evidence="6">
    <name type="scientific">marine metagenome</name>
    <dbReference type="NCBI Taxonomy" id="408172"/>
    <lineage>
        <taxon>unclassified sequences</taxon>
        <taxon>metagenomes</taxon>
        <taxon>ecological metagenomes</taxon>
    </lineage>
</organism>
<evidence type="ECO:0000256" key="2">
    <source>
        <dbReference type="ARBA" id="ARBA00022723"/>
    </source>
</evidence>
<dbReference type="InterPro" id="IPR017850">
    <property type="entry name" value="Alkaline_phosphatase_core_sf"/>
</dbReference>
<evidence type="ECO:0000256" key="4">
    <source>
        <dbReference type="ARBA" id="ARBA00022837"/>
    </source>
</evidence>
<dbReference type="GO" id="GO:0004065">
    <property type="term" value="F:arylsulfatase activity"/>
    <property type="evidence" value="ECO:0007669"/>
    <property type="project" value="TreeGrafter"/>
</dbReference>
<evidence type="ECO:0000256" key="1">
    <source>
        <dbReference type="ARBA" id="ARBA00008779"/>
    </source>
</evidence>
<name>A0A382E9Q6_9ZZZZ</name>
<dbReference type="InterPro" id="IPR000917">
    <property type="entry name" value="Sulfatase_N"/>
</dbReference>
<dbReference type="GO" id="GO:0046872">
    <property type="term" value="F:metal ion binding"/>
    <property type="evidence" value="ECO:0007669"/>
    <property type="project" value="UniProtKB-KW"/>
</dbReference>
<dbReference type="InterPro" id="IPR050738">
    <property type="entry name" value="Sulfatase"/>
</dbReference>
<feature type="non-terminal residue" evidence="6">
    <location>
        <position position="129"/>
    </location>
</feature>
<dbReference type="PANTHER" id="PTHR42693">
    <property type="entry name" value="ARYLSULFATASE FAMILY MEMBER"/>
    <property type="match status" value="1"/>
</dbReference>
<protein>
    <recommendedName>
        <fullName evidence="5">Sulfatase N-terminal domain-containing protein</fullName>
    </recommendedName>
</protein>
<dbReference type="PROSITE" id="PS00149">
    <property type="entry name" value="SULFATASE_2"/>
    <property type="match status" value="1"/>
</dbReference>
<dbReference type="Gene3D" id="3.40.720.10">
    <property type="entry name" value="Alkaline Phosphatase, subunit A"/>
    <property type="match status" value="1"/>
</dbReference>
<comment type="similarity">
    <text evidence="1">Belongs to the sulfatase family.</text>
</comment>
<keyword evidence="4" id="KW-0106">Calcium</keyword>
<dbReference type="Pfam" id="PF00884">
    <property type="entry name" value="Sulfatase"/>
    <property type="match status" value="1"/>
</dbReference>
<feature type="domain" description="Sulfatase N-terminal" evidence="5">
    <location>
        <begin position="5"/>
        <end position="113"/>
    </location>
</feature>
<evidence type="ECO:0000256" key="3">
    <source>
        <dbReference type="ARBA" id="ARBA00022801"/>
    </source>
</evidence>
<accession>A0A382E9Q6</accession>
<reference evidence="6" key="1">
    <citation type="submission" date="2018-05" db="EMBL/GenBank/DDBJ databases">
        <authorList>
            <person name="Lanie J.A."/>
            <person name="Ng W.-L."/>
            <person name="Kazmierczak K.M."/>
            <person name="Andrzejewski T.M."/>
            <person name="Davidsen T.M."/>
            <person name="Wayne K.J."/>
            <person name="Tettelin H."/>
            <person name="Glass J.I."/>
            <person name="Rusch D."/>
            <person name="Podicherti R."/>
            <person name="Tsui H.-C.T."/>
            <person name="Winkler M.E."/>
        </authorList>
    </citation>
    <scope>NUCLEOTIDE SEQUENCE</scope>
</reference>
<keyword evidence="3" id="KW-0378">Hydrolase</keyword>